<name>K1X830_MARBU</name>
<evidence type="ECO:0000256" key="3">
    <source>
        <dbReference type="ARBA" id="ARBA00022692"/>
    </source>
</evidence>
<proteinExistence type="inferred from homology"/>
<dbReference type="InParanoid" id="K1X830"/>
<evidence type="ECO:0000256" key="5">
    <source>
        <dbReference type="ARBA" id="ARBA00022792"/>
    </source>
</evidence>
<keyword evidence="5" id="KW-0999">Mitochondrion inner membrane</keyword>
<keyword evidence="7 12" id="KW-0067">ATP-binding</keyword>
<dbReference type="STRING" id="1072389.K1X830"/>
<sequence>MHYVYKDLLDDCRLQFSRNDINWTVIYRGGLQTGSNSTEACWTPCVSRVSRPLSTVVLDQDIKKGLLTDLRDYLHPHTRRWYSNRGIPYRRIYLLLGSPGNGKSSLSFAIAGYFKLKIYTVSLKSPAMNEENLRSLFTDLPRQCVVLLEDIDTAGLTHTRAAPKTHGSDDAEKPVAKKVQLTTAPAPGGISNLGGNISLSALLNILDGVASQGGRILIMTTNHIDKLDEALIRPGRVDVDMTVKFDLANTQMTRPSSAASSPPSKATSRHHHRRRRRLAHTHHPRYLAETKAAAETAAAMKRRSEDARVGKSAEGFAGLIPSMTFSPAEIQSYLLKQKRLPEEAIRGVSK</sequence>
<protein>
    <submittedName>
        <fullName evidence="15">Bcs1-like protein</fullName>
    </submittedName>
</protein>
<evidence type="ECO:0000256" key="11">
    <source>
        <dbReference type="ARBA" id="ARBA00048778"/>
    </source>
</evidence>
<dbReference type="InterPro" id="IPR027417">
    <property type="entry name" value="P-loop_NTPase"/>
</dbReference>
<evidence type="ECO:0000313" key="16">
    <source>
        <dbReference type="Proteomes" id="UP000006753"/>
    </source>
</evidence>
<keyword evidence="4 12" id="KW-0547">Nucleotide-binding</keyword>
<feature type="compositionally biased region" description="Basic residues" evidence="13">
    <location>
        <begin position="267"/>
        <end position="283"/>
    </location>
</feature>
<dbReference type="PROSITE" id="PS00674">
    <property type="entry name" value="AAA"/>
    <property type="match status" value="1"/>
</dbReference>
<dbReference type="InterPro" id="IPR003593">
    <property type="entry name" value="AAA+_ATPase"/>
</dbReference>
<dbReference type="InterPro" id="IPR014851">
    <property type="entry name" value="BCS1_N"/>
</dbReference>
<organism evidence="15 16">
    <name type="scientific">Marssonina brunnea f. sp. multigermtubi (strain MB_m1)</name>
    <name type="common">Marssonina leaf spot fungus</name>
    <dbReference type="NCBI Taxonomy" id="1072389"/>
    <lineage>
        <taxon>Eukaryota</taxon>
        <taxon>Fungi</taxon>
        <taxon>Dikarya</taxon>
        <taxon>Ascomycota</taxon>
        <taxon>Pezizomycotina</taxon>
        <taxon>Leotiomycetes</taxon>
        <taxon>Helotiales</taxon>
        <taxon>Drepanopezizaceae</taxon>
        <taxon>Drepanopeziza</taxon>
    </lineage>
</organism>
<keyword evidence="8" id="KW-1133">Transmembrane helix</keyword>
<evidence type="ECO:0000256" key="13">
    <source>
        <dbReference type="SAM" id="MobiDB-lite"/>
    </source>
</evidence>
<dbReference type="PANTHER" id="PTHR23070">
    <property type="entry name" value="BCS1 AAA-TYPE ATPASE"/>
    <property type="match status" value="1"/>
</dbReference>
<keyword evidence="16" id="KW-1185">Reference proteome</keyword>
<dbReference type="EMBL" id="JH921428">
    <property type="protein sequence ID" value="EKD21176.1"/>
    <property type="molecule type" value="Genomic_DNA"/>
</dbReference>
<dbReference type="SMART" id="SM00382">
    <property type="entry name" value="AAA"/>
    <property type="match status" value="1"/>
</dbReference>
<dbReference type="KEGG" id="mbe:MBM_00289"/>
<dbReference type="Gene3D" id="3.40.50.300">
    <property type="entry name" value="P-loop containing nucleotide triphosphate hydrolases"/>
    <property type="match status" value="1"/>
</dbReference>
<dbReference type="Pfam" id="PF08740">
    <property type="entry name" value="BCS1_N"/>
    <property type="match status" value="1"/>
</dbReference>
<dbReference type="GO" id="GO:0016887">
    <property type="term" value="F:ATP hydrolysis activity"/>
    <property type="evidence" value="ECO:0007669"/>
    <property type="project" value="InterPro"/>
</dbReference>
<evidence type="ECO:0000256" key="8">
    <source>
        <dbReference type="ARBA" id="ARBA00022989"/>
    </source>
</evidence>
<dbReference type="AlphaFoldDB" id="K1X830"/>
<keyword evidence="6" id="KW-0378">Hydrolase</keyword>
<dbReference type="Pfam" id="PF25426">
    <property type="entry name" value="AAA_lid_BCS1"/>
    <property type="match status" value="1"/>
</dbReference>
<dbReference type="GO" id="GO:0005743">
    <property type="term" value="C:mitochondrial inner membrane"/>
    <property type="evidence" value="ECO:0007669"/>
    <property type="project" value="UniProtKB-SubCell"/>
</dbReference>
<dbReference type="InterPro" id="IPR003959">
    <property type="entry name" value="ATPase_AAA_core"/>
</dbReference>
<dbReference type="InterPro" id="IPR057495">
    <property type="entry name" value="AAA_lid_BCS1"/>
</dbReference>
<dbReference type="InterPro" id="IPR050747">
    <property type="entry name" value="Mitochondrial_chaperone_BCS1"/>
</dbReference>
<dbReference type="OrthoDB" id="10251412at2759"/>
<dbReference type="Pfam" id="PF00004">
    <property type="entry name" value="AAA"/>
    <property type="match status" value="2"/>
</dbReference>
<gene>
    <name evidence="15" type="ORF">MBM_00289</name>
</gene>
<comment type="subcellular location">
    <subcellularLocation>
        <location evidence="1">Mitochondrion inner membrane</location>
        <topology evidence="1">Single-pass membrane protein</topology>
    </subcellularLocation>
</comment>
<keyword evidence="3" id="KW-0812">Transmembrane</keyword>
<evidence type="ECO:0000256" key="7">
    <source>
        <dbReference type="ARBA" id="ARBA00022840"/>
    </source>
</evidence>
<dbReference type="eggNOG" id="KOG0743">
    <property type="taxonomic scope" value="Eukaryota"/>
</dbReference>
<comment type="similarity">
    <text evidence="2">Belongs to the AAA ATPase family. BCS1 subfamily.</text>
</comment>
<evidence type="ECO:0000256" key="10">
    <source>
        <dbReference type="ARBA" id="ARBA00023136"/>
    </source>
</evidence>
<dbReference type="GO" id="GO:0005524">
    <property type="term" value="F:ATP binding"/>
    <property type="evidence" value="ECO:0007669"/>
    <property type="project" value="UniProtKB-KW"/>
</dbReference>
<feature type="region of interest" description="Disordered" evidence="13">
    <location>
        <begin position="248"/>
        <end position="283"/>
    </location>
</feature>
<evidence type="ECO:0000256" key="1">
    <source>
        <dbReference type="ARBA" id="ARBA00004434"/>
    </source>
</evidence>
<evidence type="ECO:0000256" key="2">
    <source>
        <dbReference type="ARBA" id="ARBA00007448"/>
    </source>
</evidence>
<dbReference type="SUPFAM" id="SSF52540">
    <property type="entry name" value="P-loop containing nucleoside triphosphate hydrolases"/>
    <property type="match status" value="1"/>
</dbReference>
<dbReference type="Proteomes" id="UP000006753">
    <property type="component" value="Unassembled WGS sequence"/>
</dbReference>
<evidence type="ECO:0000259" key="14">
    <source>
        <dbReference type="SMART" id="SM00382"/>
    </source>
</evidence>
<evidence type="ECO:0000313" key="15">
    <source>
        <dbReference type="EMBL" id="EKD21176.1"/>
    </source>
</evidence>
<feature type="domain" description="AAA+ ATPase" evidence="14">
    <location>
        <begin position="89"/>
        <end position="247"/>
    </location>
</feature>
<evidence type="ECO:0000256" key="9">
    <source>
        <dbReference type="ARBA" id="ARBA00023128"/>
    </source>
</evidence>
<evidence type="ECO:0000256" key="6">
    <source>
        <dbReference type="ARBA" id="ARBA00022801"/>
    </source>
</evidence>
<feature type="compositionally biased region" description="Low complexity" evidence="13">
    <location>
        <begin position="255"/>
        <end position="266"/>
    </location>
</feature>
<keyword evidence="10" id="KW-0472">Membrane</keyword>
<comment type="catalytic activity">
    <reaction evidence="11">
        <text>ATP + H2O = ADP + phosphate + H(+)</text>
        <dbReference type="Rhea" id="RHEA:13065"/>
        <dbReference type="ChEBI" id="CHEBI:15377"/>
        <dbReference type="ChEBI" id="CHEBI:15378"/>
        <dbReference type="ChEBI" id="CHEBI:30616"/>
        <dbReference type="ChEBI" id="CHEBI:43474"/>
        <dbReference type="ChEBI" id="CHEBI:456216"/>
    </reaction>
    <physiologicalReaction direction="left-to-right" evidence="11">
        <dbReference type="Rhea" id="RHEA:13066"/>
    </physiologicalReaction>
</comment>
<reference evidence="15 16" key="1">
    <citation type="journal article" date="2012" name="BMC Genomics">
        <title>Sequencing the genome of Marssonina brunnea reveals fungus-poplar co-evolution.</title>
        <authorList>
            <person name="Zhu S."/>
            <person name="Cao Y.-Z."/>
            <person name="Jiang C."/>
            <person name="Tan B.-Y."/>
            <person name="Wang Z."/>
            <person name="Feng S."/>
            <person name="Zhang L."/>
            <person name="Su X.-H."/>
            <person name="Brejova B."/>
            <person name="Vinar T."/>
            <person name="Xu M."/>
            <person name="Wang M.-X."/>
            <person name="Zhang S.-G."/>
            <person name="Huang M.-R."/>
            <person name="Wu R."/>
            <person name="Zhou Y."/>
        </authorList>
    </citation>
    <scope>NUCLEOTIDE SEQUENCE [LARGE SCALE GENOMIC DNA]</scope>
    <source>
        <strain evidence="15 16">MB_m1</strain>
    </source>
</reference>
<accession>K1X830</accession>
<dbReference type="OMA" id="ANDEKWE"/>
<keyword evidence="9" id="KW-0496">Mitochondrion</keyword>
<dbReference type="InterPro" id="IPR003960">
    <property type="entry name" value="ATPase_AAA_CS"/>
</dbReference>
<evidence type="ECO:0000256" key="4">
    <source>
        <dbReference type="ARBA" id="ARBA00022741"/>
    </source>
</evidence>
<dbReference type="HOGENOM" id="CLU_010189_7_0_1"/>
<evidence type="ECO:0000256" key="12">
    <source>
        <dbReference type="RuleBase" id="RU003651"/>
    </source>
</evidence>